<dbReference type="Proteomes" id="UP001465976">
    <property type="component" value="Unassembled WGS sequence"/>
</dbReference>
<feature type="region of interest" description="Disordered" evidence="1">
    <location>
        <begin position="1"/>
        <end position="39"/>
    </location>
</feature>
<feature type="compositionally biased region" description="Polar residues" evidence="1">
    <location>
        <begin position="1"/>
        <end position="22"/>
    </location>
</feature>
<accession>A0ABR3F8X9</accession>
<comment type="caution">
    <text evidence="2">The sequence shown here is derived from an EMBL/GenBank/DDBJ whole genome shotgun (WGS) entry which is preliminary data.</text>
</comment>
<organism evidence="2 3">
    <name type="scientific">Marasmius crinis-equi</name>
    <dbReference type="NCBI Taxonomy" id="585013"/>
    <lineage>
        <taxon>Eukaryota</taxon>
        <taxon>Fungi</taxon>
        <taxon>Dikarya</taxon>
        <taxon>Basidiomycota</taxon>
        <taxon>Agaricomycotina</taxon>
        <taxon>Agaricomycetes</taxon>
        <taxon>Agaricomycetidae</taxon>
        <taxon>Agaricales</taxon>
        <taxon>Marasmiineae</taxon>
        <taxon>Marasmiaceae</taxon>
        <taxon>Marasmius</taxon>
    </lineage>
</organism>
<evidence type="ECO:0000256" key="1">
    <source>
        <dbReference type="SAM" id="MobiDB-lite"/>
    </source>
</evidence>
<proteinExistence type="predicted"/>
<dbReference type="EMBL" id="JBAHYK010000721">
    <property type="protein sequence ID" value="KAL0571750.1"/>
    <property type="molecule type" value="Genomic_DNA"/>
</dbReference>
<name>A0ABR3F8X9_9AGAR</name>
<gene>
    <name evidence="2" type="ORF">V5O48_010208</name>
</gene>
<sequence>MVQLSQASTVGNSDTPATSGTLSFPPPSTTLVEPGRRSTNPIDCSTGLSVIGFRTMEEGSHAVPCTYSSTTYNTERHTTFTQVTVEHVCVPGLVIATTTKVQFQHPDHFLNAAVNPDVASALVNSPVASDSPNVAVVQGSGYPTNNESEGGNSFEAGSGYNTNSTDMSFVDAYLIPSPPAYRRPVNQTPPPPPFYMVFAGREVGIFQGKWYVVRGGAYVSTR</sequence>
<reference evidence="2 3" key="1">
    <citation type="submission" date="2024-02" db="EMBL/GenBank/DDBJ databases">
        <title>A draft genome for the cacao thread blight pathogen Marasmius crinis-equi.</title>
        <authorList>
            <person name="Cohen S.P."/>
            <person name="Baruah I.K."/>
            <person name="Amoako-Attah I."/>
            <person name="Bukari Y."/>
            <person name="Meinhardt L.W."/>
            <person name="Bailey B.A."/>
        </authorList>
    </citation>
    <scope>NUCLEOTIDE SEQUENCE [LARGE SCALE GENOMIC DNA]</scope>
    <source>
        <strain evidence="2 3">GH-76</strain>
    </source>
</reference>
<keyword evidence="3" id="KW-1185">Reference proteome</keyword>
<protein>
    <submittedName>
        <fullName evidence="2">Uncharacterized protein</fullName>
    </submittedName>
</protein>
<evidence type="ECO:0000313" key="2">
    <source>
        <dbReference type="EMBL" id="KAL0571750.1"/>
    </source>
</evidence>
<evidence type="ECO:0000313" key="3">
    <source>
        <dbReference type="Proteomes" id="UP001465976"/>
    </source>
</evidence>